<evidence type="ECO:0000256" key="2">
    <source>
        <dbReference type="ARBA" id="ARBA00007168"/>
    </source>
</evidence>
<dbReference type="PANTHER" id="PTHR12385">
    <property type="entry name" value="CHOLINE TRANSPORTER-LIKE (SLC FAMILY 44)"/>
    <property type="match status" value="1"/>
</dbReference>
<evidence type="ECO:0000256" key="6">
    <source>
        <dbReference type="RuleBase" id="RU368066"/>
    </source>
</evidence>
<dbReference type="AlphaFoldDB" id="A0A8H7EPB0"/>
<keyword evidence="4 6" id="KW-1133">Transmembrane helix</keyword>
<keyword evidence="5 6" id="KW-0472">Membrane</keyword>
<comment type="subcellular location">
    <subcellularLocation>
        <location evidence="6">Cell membrane</location>
        <topology evidence="6">Multi-pass membrane protein</topology>
    </subcellularLocation>
    <subcellularLocation>
        <location evidence="1">Membrane</location>
        <topology evidence="1">Multi-pass membrane protein</topology>
    </subcellularLocation>
</comment>
<feature type="transmembrane region" description="Helical" evidence="6">
    <location>
        <begin position="99"/>
        <end position="116"/>
    </location>
</feature>
<proteinExistence type="inferred from homology"/>
<reference evidence="7" key="1">
    <citation type="submission" date="2020-01" db="EMBL/GenBank/DDBJ databases">
        <title>Genome Sequencing of Three Apophysomyces-Like Fungal Strains Confirms a Novel Fungal Genus in the Mucoromycota with divergent Burkholderia-like Endosymbiotic Bacteria.</title>
        <authorList>
            <person name="Stajich J.E."/>
            <person name="Macias A.M."/>
            <person name="Carter-House D."/>
            <person name="Lovett B."/>
            <person name="Kasson L.R."/>
            <person name="Berry K."/>
            <person name="Grigoriev I."/>
            <person name="Chang Y."/>
            <person name="Spatafora J."/>
            <person name="Kasson M.T."/>
        </authorList>
    </citation>
    <scope>NUCLEOTIDE SEQUENCE</scope>
    <source>
        <strain evidence="7">NRRL A-21654</strain>
    </source>
</reference>
<keyword evidence="3 6" id="KW-0812">Transmembrane</keyword>
<dbReference type="Proteomes" id="UP000605846">
    <property type="component" value="Unassembled WGS sequence"/>
</dbReference>
<evidence type="ECO:0000256" key="5">
    <source>
        <dbReference type="ARBA" id="ARBA00023136"/>
    </source>
</evidence>
<dbReference type="EMBL" id="JABAYA010000087">
    <property type="protein sequence ID" value="KAF7725951.1"/>
    <property type="molecule type" value="Genomic_DNA"/>
</dbReference>
<evidence type="ECO:0000256" key="3">
    <source>
        <dbReference type="ARBA" id="ARBA00022692"/>
    </source>
</evidence>
<evidence type="ECO:0000256" key="4">
    <source>
        <dbReference type="ARBA" id="ARBA00022989"/>
    </source>
</evidence>
<comment type="function">
    <text evidence="6">Probably involved in transport through the plasma membrane.</text>
</comment>
<protein>
    <recommendedName>
        <fullName evidence="6">Protein PNS1</fullName>
    </recommendedName>
</protein>
<dbReference type="GO" id="GO:0005886">
    <property type="term" value="C:plasma membrane"/>
    <property type="evidence" value="ECO:0007669"/>
    <property type="project" value="UniProtKB-SubCell"/>
</dbReference>
<gene>
    <name evidence="7" type="ORF">EC973_009188</name>
</gene>
<dbReference type="Pfam" id="PF04515">
    <property type="entry name" value="Choline_transpo"/>
    <property type="match status" value="1"/>
</dbReference>
<comment type="caution">
    <text evidence="6">Lacks conserved residue(s) required for the propagation of feature annotation.</text>
</comment>
<evidence type="ECO:0000313" key="8">
    <source>
        <dbReference type="Proteomes" id="UP000605846"/>
    </source>
</evidence>
<organism evidence="7 8">
    <name type="scientific">Apophysomyces ossiformis</name>
    <dbReference type="NCBI Taxonomy" id="679940"/>
    <lineage>
        <taxon>Eukaryota</taxon>
        <taxon>Fungi</taxon>
        <taxon>Fungi incertae sedis</taxon>
        <taxon>Mucoromycota</taxon>
        <taxon>Mucoromycotina</taxon>
        <taxon>Mucoromycetes</taxon>
        <taxon>Mucorales</taxon>
        <taxon>Mucorineae</taxon>
        <taxon>Mucoraceae</taxon>
        <taxon>Apophysomyces</taxon>
    </lineage>
</organism>
<evidence type="ECO:0000256" key="1">
    <source>
        <dbReference type="ARBA" id="ARBA00004141"/>
    </source>
</evidence>
<dbReference type="InterPro" id="IPR007603">
    <property type="entry name" value="Choline_transptr-like"/>
</dbReference>
<name>A0A8H7EPB0_9FUNG</name>
<evidence type="ECO:0000313" key="7">
    <source>
        <dbReference type="EMBL" id="KAF7725951.1"/>
    </source>
</evidence>
<dbReference type="PANTHER" id="PTHR12385:SF88">
    <property type="entry name" value="CHOLINE TRANSPORTER-LIKE PROTEIN CTL1"/>
    <property type="match status" value="1"/>
</dbReference>
<feature type="transmembrane region" description="Helical" evidence="6">
    <location>
        <begin position="72"/>
        <end position="93"/>
    </location>
</feature>
<dbReference type="OrthoDB" id="420519at2759"/>
<comment type="caution">
    <text evidence="7">The sequence shown here is derived from an EMBL/GenBank/DDBJ whole genome shotgun (WGS) entry which is preliminary data.</text>
</comment>
<keyword evidence="8" id="KW-1185">Reference proteome</keyword>
<dbReference type="GO" id="GO:0022857">
    <property type="term" value="F:transmembrane transporter activity"/>
    <property type="evidence" value="ECO:0007669"/>
    <property type="project" value="UniProtKB-UniRule"/>
</dbReference>
<sequence>MVFSQHVKRRSLVTIISIVLGYVEALVSQINHYTISLAGITGEGFCSAARSGTKLFRRNLLSGLLGDLLTKLILYVGSLLISLSSGFATYIFAAHNLHSSHGLLVGMLAAVVPLYLSQFFSYTMMSIIDTTFLCYAIDLDTGTVHMSAAHTVFSGFD</sequence>
<accession>A0A8H7EPB0</accession>
<comment type="similarity">
    <text evidence="2 6">Belongs to the CTL (choline transporter-like) family.</text>
</comment>